<evidence type="ECO:0000259" key="1">
    <source>
        <dbReference type="Pfam" id="PF00501"/>
    </source>
</evidence>
<keyword evidence="4" id="KW-0436">Ligase</keyword>
<dbReference type="GO" id="GO:0016874">
    <property type="term" value="F:ligase activity"/>
    <property type="evidence" value="ECO:0007669"/>
    <property type="project" value="UniProtKB-KW"/>
</dbReference>
<dbReference type="Gene3D" id="3.40.50.12780">
    <property type="entry name" value="N-terminal domain of ligase-like"/>
    <property type="match status" value="2"/>
</dbReference>
<name>A0ABM0JKT3_APLCA</name>
<evidence type="ECO:0000313" key="3">
    <source>
        <dbReference type="Proteomes" id="UP000694888"/>
    </source>
</evidence>
<protein>
    <submittedName>
        <fullName evidence="4">2-succinylbenzoate--CoA ligase</fullName>
    </submittedName>
</protein>
<evidence type="ECO:0000259" key="2">
    <source>
        <dbReference type="Pfam" id="PF13193"/>
    </source>
</evidence>
<dbReference type="Proteomes" id="UP000694888">
    <property type="component" value="Unplaced"/>
</dbReference>
<organism evidence="3 4">
    <name type="scientific">Aplysia californica</name>
    <name type="common">California sea hare</name>
    <dbReference type="NCBI Taxonomy" id="6500"/>
    <lineage>
        <taxon>Eukaryota</taxon>
        <taxon>Metazoa</taxon>
        <taxon>Spiralia</taxon>
        <taxon>Lophotrochozoa</taxon>
        <taxon>Mollusca</taxon>
        <taxon>Gastropoda</taxon>
        <taxon>Heterobranchia</taxon>
        <taxon>Euthyneura</taxon>
        <taxon>Tectipleura</taxon>
        <taxon>Aplysiida</taxon>
        <taxon>Aplysioidea</taxon>
        <taxon>Aplysiidae</taxon>
        <taxon>Aplysia</taxon>
    </lineage>
</organism>
<dbReference type="Gene3D" id="3.30.300.30">
    <property type="match status" value="1"/>
</dbReference>
<dbReference type="InterPro" id="IPR025110">
    <property type="entry name" value="AMP-bd_C"/>
</dbReference>
<sequence length="578" mass="64298">MGANVSLEKYPTVPERLRVLAQEVPDRELFIFHGPEGRKSLTAQEVYTLGGVFASRLRSYGFRKRDVIANMLPNCPERLISDVGIILAGCVTMNGQVIYKEGKDFFLNCRRSGCVGVIMICDDHSKPWDLLKDYLVDWPSSGLAQMTCEFAPNLCKAVLVSRQEKSTCQPFLQDLTYSDEPLLEAEVEADDILMIFATSGSTGNSKLIPRTHAQTFAIELIVDQLKQSQRIWRALVSEQCAYAMVHVPQIEHIVSSLHQMDTPPFKLKYLGLGGQPVRKHQFQKCFLLGHCVTMAYACSEAGYMACATIYPGDSVPDDFFCGKPSYFGTEVKVLDPQGKPVPVGQTGNIYVKGPGLFSGYLNIDKKTEQNAAVFTADGFLDLGDLGHYDHGGNLYVSGRTSDVIMHGTHLVYPDWIETKLLEHPRVATALVVPVSDPVYFHKICAYVQPTPGNDITEEELRKFNEGGKIKAELPVVPTGKPDRQAIRSLAEKMFGRTQPGDEIDKFTLKCGDRTVSLSQKEQFVGKLMTKVNKLEQFLLLAPPQLSKITVSASQQSSVWLGEPRTPMFFIDYNDKKGM</sequence>
<evidence type="ECO:0000313" key="4">
    <source>
        <dbReference type="RefSeq" id="XP_005096051.1"/>
    </source>
</evidence>
<dbReference type="Pfam" id="PF00501">
    <property type="entry name" value="AMP-binding"/>
    <property type="match status" value="2"/>
</dbReference>
<feature type="domain" description="AMP-dependent synthetase/ligase" evidence="1">
    <location>
        <begin position="229"/>
        <end position="361"/>
    </location>
</feature>
<dbReference type="PROSITE" id="PS00455">
    <property type="entry name" value="AMP_BINDING"/>
    <property type="match status" value="1"/>
</dbReference>
<dbReference type="PANTHER" id="PTHR42814:SF3">
    <property type="entry name" value="BETA-N-ACETYLHEXOSAMINIDASE"/>
    <property type="match status" value="1"/>
</dbReference>
<dbReference type="InterPro" id="IPR045851">
    <property type="entry name" value="AMP-bd_C_sf"/>
</dbReference>
<gene>
    <name evidence="4" type="primary">LOC101849198</name>
</gene>
<dbReference type="PANTHER" id="PTHR42814">
    <property type="entry name" value="AMP-BINDING DOMAIN-CONTAINING PROTEIN"/>
    <property type="match status" value="1"/>
</dbReference>
<reference evidence="4" key="1">
    <citation type="submission" date="2025-08" db="UniProtKB">
        <authorList>
            <consortium name="RefSeq"/>
        </authorList>
    </citation>
    <scope>IDENTIFICATION</scope>
</reference>
<feature type="domain" description="AMP-dependent synthetase/ligase" evidence="1">
    <location>
        <begin position="21"/>
        <end position="216"/>
    </location>
</feature>
<dbReference type="SUPFAM" id="SSF56801">
    <property type="entry name" value="Acetyl-CoA synthetase-like"/>
    <property type="match status" value="1"/>
</dbReference>
<dbReference type="InterPro" id="IPR000873">
    <property type="entry name" value="AMP-dep_synth/lig_dom"/>
</dbReference>
<dbReference type="Pfam" id="PF13193">
    <property type="entry name" value="AMP-binding_C"/>
    <property type="match status" value="1"/>
</dbReference>
<feature type="domain" description="AMP-binding enzyme C-terminal" evidence="2">
    <location>
        <begin position="416"/>
        <end position="464"/>
    </location>
</feature>
<dbReference type="RefSeq" id="XP_005096051.1">
    <property type="nucleotide sequence ID" value="XM_005095994.3"/>
</dbReference>
<proteinExistence type="predicted"/>
<keyword evidence="3" id="KW-1185">Reference proteome</keyword>
<dbReference type="GeneID" id="101849198"/>
<dbReference type="InterPro" id="IPR020845">
    <property type="entry name" value="AMP-binding_CS"/>
</dbReference>
<dbReference type="InterPro" id="IPR042099">
    <property type="entry name" value="ANL_N_sf"/>
</dbReference>
<accession>A0ABM0JKT3</accession>